<dbReference type="PROSITE" id="PS51543">
    <property type="entry name" value="FYRC"/>
    <property type="match status" value="1"/>
</dbReference>
<evidence type="ECO:0000313" key="4">
    <source>
        <dbReference type="Proteomes" id="UP001162131"/>
    </source>
</evidence>
<sequence length="311" mass="35939">MPKRKRSDTEDSGRRRQFLGRVVNRSKVKKVELLSIGKLQLKPGWFNAGYIFPKGYSANLFYKDIINTDQKVSYNCQIVDNGGKPLFKVTSSSLQETFSGKSPTACWKQILDRINETLKSKKLPVVKTQVAGPEYFGLNDPFIVEAIEKLDGNKKCEVYWTEKEKILKAREEYEMEGKNSEKKPRKKKKIEDEELDLSSEMTFREAYGGTWSAITRDERHKKRLVNMGKEPVIENDDNPIPDYEDPITLQPIVVPALSPYGHVAGYYSWTQSLRETNGLCPFTKLPLTIERIIKLNKRNFHLYKDYVDLNN</sequence>
<keyword evidence="2" id="KW-0539">Nucleus</keyword>
<accession>A0AAU9IVZ7</accession>
<organism evidence="3 4">
    <name type="scientific">Blepharisma stoltei</name>
    <dbReference type="NCBI Taxonomy" id="1481888"/>
    <lineage>
        <taxon>Eukaryota</taxon>
        <taxon>Sar</taxon>
        <taxon>Alveolata</taxon>
        <taxon>Ciliophora</taxon>
        <taxon>Postciliodesmatophora</taxon>
        <taxon>Heterotrichea</taxon>
        <taxon>Heterotrichida</taxon>
        <taxon>Blepharismidae</taxon>
        <taxon>Blepharisma</taxon>
    </lineage>
</organism>
<name>A0AAU9IVZ7_9CILI</name>
<evidence type="ECO:0000313" key="3">
    <source>
        <dbReference type="EMBL" id="CAG9315435.1"/>
    </source>
</evidence>
<dbReference type="Pfam" id="PF05965">
    <property type="entry name" value="FYRC"/>
    <property type="match status" value="1"/>
</dbReference>
<evidence type="ECO:0000256" key="2">
    <source>
        <dbReference type="ARBA" id="ARBA00023242"/>
    </source>
</evidence>
<dbReference type="Proteomes" id="UP001162131">
    <property type="component" value="Unassembled WGS sequence"/>
</dbReference>
<dbReference type="EMBL" id="CAJZBQ010000013">
    <property type="protein sequence ID" value="CAG9315435.1"/>
    <property type="molecule type" value="Genomic_DNA"/>
</dbReference>
<reference evidence="3" key="1">
    <citation type="submission" date="2021-09" db="EMBL/GenBank/DDBJ databases">
        <authorList>
            <consortium name="AG Swart"/>
            <person name="Singh M."/>
            <person name="Singh A."/>
            <person name="Seah K."/>
            <person name="Emmerich C."/>
        </authorList>
    </citation>
    <scope>NUCLEOTIDE SEQUENCE</scope>
    <source>
        <strain evidence="3">ATCC30299</strain>
    </source>
</reference>
<dbReference type="InterPro" id="IPR003889">
    <property type="entry name" value="FYrich_C"/>
</dbReference>
<dbReference type="AlphaFoldDB" id="A0AAU9IVZ7"/>
<comment type="caution">
    <text evidence="3">The sequence shown here is derived from an EMBL/GenBank/DDBJ whole genome shotgun (WGS) entry which is preliminary data.</text>
</comment>
<dbReference type="Gene3D" id="3.30.160.360">
    <property type="match status" value="1"/>
</dbReference>
<dbReference type="Pfam" id="PF05964">
    <property type="entry name" value="FYRN"/>
    <property type="match status" value="1"/>
</dbReference>
<dbReference type="GO" id="GO:0051726">
    <property type="term" value="P:regulation of cell cycle"/>
    <property type="evidence" value="ECO:0007669"/>
    <property type="project" value="TreeGrafter"/>
</dbReference>
<evidence type="ECO:0000256" key="1">
    <source>
        <dbReference type="ARBA" id="ARBA00004123"/>
    </source>
</evidence>
<dbReference type="PANTHER" id="PTHR22715">
    <property type="entry name" value="TRANSFORMING GROWTH FACTOR BETA REGULATED GENE 1"/>
    <property type="match status" value="1"/>
</dbReference>
<dbReference type="SUPFAM" id="SSF57850">
    <property type="entry name" value="RING/U-box"/>
    <property type="match status" value="1"/>
</dbReference>
<dbReference type="PANTHER" id="PTHR22715:SF0">
    <property type="entry name" value="TRANSFORMING GROWTH FACTOR BETA REGULATOR 1"/>
    <property type="match status" value="1"/>
</dbReference>
<dbReference type="InterPro" id="IPR040092">
    <property type="entry name" value="TBRG1"/>
</dbReference>
<gene>
    <name evidence="3" type="ORF">BSTOLATCC_MIC13205</name>
</gene>
<dbReference type="GO" id="GO:0005634">
    <property type="term" value="C:nucleus"/>
    <property type="evidence" value="ECO:0007669"/>
    <property type="project" value="UniProtKB-SubCell"/>
</dbReference>
<proteinExistence type="predicted"/>
<dbReference type="SMART" id="SM00542">
    <property type="entry name" value="FYRC"/>
    <property type="match status" value="1"/>
</dbReference>
<protein>
    <submittedName>
        <fullName evidence="3">Uncharacterized protein</fullName>
    </submittedName>
</protein>
<comment type="subcellular location">
    <subcellularLocation>
        <location evidence="1">Nucleus</location>
    </subcellularLocation>
</comment>
<keyword evidence="4" id="KW-1185">Reference proteome</keyword>
<dbReference type="PROSITE" id="PS51542">
    <property type="entry name" value="FYRN"/>
    <property type="match status" value="1"/>
</dbReference>
<dbReference type="InterPro" id="IPR003888">
    <property type="entry name" value="FYrich_N"/>
</dbReference>